<evidence type="ECO:0000313" key="8">
    <source>
        <dbReference type="Proteomes" id="UP000184225"/>
    </source>
</evidence>
<evidence type="ECO:0000256" key="1">
    <source>
        <dbReference type="ARBA" id="ARBA00004651"/>
    </source>
</evidence>
<dbReference type="GO" id="GO:0005886">
    <property type="term" value="C:plasma membrane"/>
    <property type="evidence" value="ECO:0007669"/>
    <property type="project" value="UniProtKB-SubCell"/>
</dbReference>
<feature type="transmembrane region" description="Helical" evidence="6">
    <location>
        <begin position="85"/>
        <end position="103"/>
    </location>
</feature>
<dbReference type="RefSeq" id="WP_073150813.1">
    <property type="nucleotide sequence ID" value="NZ_FQYY01000005.1"/>
</dbReference>
<dbReference type="InterPro" id="IPR005171">
    <property type="entry name" value="Cyt_c_oxidase_su4_prok"/>
</dbReference>
<gene>
    <name evidence="7" type="ORF">SAMN04488096_105283</name>
</gene>
<keyword evidence="3 6" id="KW-0812">Transmembrane</keyword>
<keyword evidence="8" id="KW-1185">Reference proteome</keyword>
<keyword evidence="2" id="KW-1003">Cell membrane</keyword>
<proteinExistence type="predicted"/>
<evidence type="ECO:0000313" key="7">
    <source>
        <dbReference type="EMBL" id="SHI89450.1"/>
    </source>
</evidence>
<dbReference type="Pfam" id="PF03626">
    <property type="entry name" value="COX4_pro"/>
    <property type="match status" value="1"/>
</dbReference>
<dbReference type="STRING" id="579105.SAMN04488096_105283"/>
<feature type="transmembrane region" description="Helical" evidence="6">
    <location>
        <begin position="17"/>
        <end position="37"/>
    </location>
</feature>
<dbReference type="OrthoDB" id="981917at2"/>
<keyword evidence="5 6" id="KW-0472">Membrane</keyword>
<name>A0A1M6EVL9_9FLAO</name>
<sequence length="121" mass="14171">MAHEASTHDKHSPLKRIWTVFAILSVITLVEVILGIIKPESLVKTTLIYMSLLNWIFIVLTIVKAYYITWAFMHMEHEAKGLRRSVVWTVIFLIAYLTFILLTEGDYVFEVYKNGYIAWDF</sequence>
<evidence type="ECO:0000256" key="3">
    <source>
        <dbReference type="ARBA" id="ARBA00022692"/>
    </source>
</evidence>
<organism evidence="7 8">
    <name type="scientific">Mesonia phycicola</name>
    <dbReference type="NCBI Taxonomy" id="579105"/>
    <lineage>
        <taxon>Bacteria</taxon>
        <taxon>Pseudomonadati</taxon>
        <taxon>Bacteroidota</taxon>
        <taxon>Flavobacteriia</taxon>
        <taxon>Flavobacteriales</taxon>
        <taxon>Flavobacteriaceae</taxon>
        <taxon>Mesonia</taxon>
    </lineage>
</organism>
<feature type="transmembrane region" description="Helical" evidence="6">
    <location>
        <begin position="49"/>
        <end position="73"/>
    </location>
</feature>
<accession>A0A1M6EVL9</accession>
<dbReference type="AlphaFoldDB" id="A0A1M6EVL9"/>
<evidence type="ECO:0000256" key="6">
    <source>
        <dbReference type="SAM" id="Phobius"/>
    </source>
</evidence>
<evidence type="ECO:0000256" key="5">
    <source>
        <dbReference type="ARBA" id="ARBA00023136"/>
    </source>
</evidence>
<evidence type="ECO:0000256" key="2">
    <source>
        <dbReference type="ARBA" id="ARBA00022475"/>
    </source>
</evidence>
<evidence type="ECO:0000256" key="4">
    <source>
        <dbReference type="ARBA" id="ARBA00022989"/>
    </source>
</evidence>
<reference evidence="7 8" key="1">
    <citation type="submission" date="2016-11" db="EMBL/GenBank/DDBJ databases">
        <authorList>
            <person name="Jaros S."/>
            <person name="Januszkiewicz K."/>
            <person name="Wedrychowicz H."/>
        </authorList>
    </citation>
    <scope>NUCLEOTIDE SEQUENCE [LARGE SCALE GENOMIC DNA]</scope>
    <source>
        <strain evidence="7 8">DSM 21425</strain>
    </source>
</reference>
<dbReference type="Proteomes" id="UP000184225">
    <property type="component" value="Unassembled WGS sequence"/>
</dbReference>
<protein>
    <submittedName>
        <fullName evidence="7">Cytochrome C oxidase subunit IV</fullName>
    </submittedName>
</protein>
<dbReference type="EMBL" id="FQYY01000005">
    <property type="protein sequence ID" value="SHI89450.1"/>
    <property type="molecule type" value="Genomic_DNA"/>
</dbReference>
<keyword evidence="4 6" id="KW-1133">Transmembrane helix</keyword>
<comment type="subcellular location">
    <subcellularLocation>
        <location evidence="1">Cell membrane</location>
        <topology evidence="1">Multi-pass membrane protein</topology>
    </subcellularLocation>
</comment>